<organism evidence="1 2">
    <name type="scientific">Ixodes persulcatus</name>
    <name type="common">Taiga tick</name>
    <dbReference type="NCBI Taxonomy" id="34615"/>
    <lineage>
        <taxon>Eukaryota</taxon>
        <taxon>Metazoa</taxon>
        <taxon>Ecdysozoa</taxon>
        <taxon>Arthropoda</taxon>
        <taxon>Chelicerata</taxon>
        <taxon>Arachnida</taxon>
        <taxon>Acari</taxon>
        <taxon>Parasitiformes</taxon>
        <taxon>Ixodida</taxon>
        <taxon>Ixodoidea</taxon>
        <taxon>Ixodidae</taxon>
        <taxon>Ixodinae</taxon>
        <taxon>Ixodes</taxon>
    </lineage>
</organism>
<comment type="caution">
    <text evidence="1">The sequence shown here is derived from an EMBL/GenBank/DDBJ whole genome shotgun (WGS) entry which is preliminary data.</text>
</comment>
<reference evidence="1 2" key="1">
    <citation type="journal article" date="2020" name="Cell">
        <title>Large-Scale Comparative Analyses of Tick Genomes Elucidate Their Genetic Diversity and Vector Capacities.</title>
        <authorList>
            <consortium name="Tick Genome and Microbiome Consortium (TIGMIC)"/>
            <person name="Jia N."/>
            <person name="Wang J."/>
            <person name="Shi W."/>
            <person name="Du L."/>
            <person name="Sun Y."/>
            <person name="Zhan W."/>
            <person name="Jiang J.F."/>
            <person name="Wang Q."/>
            <person name="Zhang B."/>
            <person name="Ji P."/>
            <person name="Bell-Sakyi L."/>
            <person name="Cui X.M."/>
            <person name="Yuan T.T."/>
            <person name="Jiang B.G."/>
            <person name="Yang W.F."/>
            <person name="Lam T.T."/>
            <person name="Chang Q.C."/>
            <person name="Ding S.J."/>
            <person name="Wang X.J."/>
            <person name="Zhu J.G."/>
            <person name="Ruan X.D."/>
            <person name="Zhao L."/>
            <person name="Wei J.T."/>
            <person name="Ye R.Z."/>
            <person name="Que T.C."/>
            <person name="Du C.H."/>
            <person name="Zhou Y.H."/>
            <person name="Cheng J.X."/>
            <person name="Dai P.F."/>
            <person name="Guo W.B."/>
            <person name="Han X.H."/>
            <person name="Huang E.J."/>
            <person name="Li L.F."/>
            <person name="Wei W."/>
            <person name="Gao Y.C."/>
            <person name="Liu J.Z."/>
            <person name="Shao H.Z."/>
            <person name="Wang X."/>
            <person name="Wang C.C."/>
            <person name="Yang T.C."/>
            <person name="Huo Q.B."/>
            <person name="Li W."/>
            <person name="Chen H.Y."/>
            <person name="Chen S.E."/>
            <person name="Zhou L.G."/>
            <person name="Ni X.B."/>
            <person name="Tian J.H."/>
            <person name="Sheng Y."/>
            <person name="Liu T."/>
            <person name="Pan Y.S."/>
            <person name="Xia L.Y."/>
            <person name="Li J."/>
            <person name="Zhao F."/>
            <person name="Cao W.C."/>
        </authorList>
    </citation>
    <scope>NUCLEOTIDE SEQUENCE [LARGE SCALE GENOMIC DNA]</scope>
    <source>
        <strain evidence="1">Iper-2018</strain>
    </source>
</reference>
<name>A0AC60PH63_IXOPE</name>
<proteinExistence type="predicted"/>
<gene>
    <name evidence="1" type="ORF">HPB47_004243</name>
</gene>
<sequence>MSDEKMEDSLKQLGEVFLSQPNNKPDPSTYRRKHAGPSRQSEDLLFTEWEMDATIKQCRSKSTPGPDGITAPMLKNAPESARRAMLQCFNQIWDTGDFPEE</sequence>
<keyword evidence="2" id="KW-1185">Reference proteome</keyword>
<accession>A0AC60PH63</accession>
<evidence type="ECO:0000313" key="2">
    <source>
        <dbReference type="Proteomes" id="UP000805193"/>
    </source>
</evidence>
<dbReference type="EMBL" id="JABSTQ010010644">
    <property type="protein sequence ID" value="KAG0419260.1"/>
    <property type="molecule type" value="Genomic_DNA"/>
</dbReference>
<evidence type="ECO:0000313" key="1">
    <source>
        <dbReference type="EMBL" id="KAG0419260.1"/>
    </source>
</evidence>
<protein>
    <submittedName>
        <fullName evidence="1">Uncharacterized protein</fullName>
    </submittedName>
</protein>
<dbReference type="Proteomes" id="UP000805193">
    <property type="component" value="Unassembled WGS sequence"/>
</dbReference>